<reference evidence="2 3" key="1">
    <citation type="submission" date="2020-10" db="EMBL/GenBank/DDBJ databases">
        <title>Sequencing the genomes of 1000 actinobacteria strains.</title>
        <authorList>
            <person name="Klenk H.-P."/>
        </authorList>
    </citation>
    <scope>NUCLEOTIDE SEQUENCE [LARGE SCALE GENOMIC DNA]</scope>
    <source>
        <strain evidence="2 3">DSM 15666</strain>
    </source>
</reference>
<proteinExistence type="predicted"/>
<dbReference type="SUPFAM" id="SSF53474">
    <property type="entry name" value="alpha/beta-Hydrolases"/>
    <property type="match status" value="1"/>
</dbReference>
<keyword evidence="3" id="KW-1185">Reference proteome</keyword>
<evidence type="ECO:0008006" key="4">
    <source>
        <dbReference type="Google" id="ProtNLM"/>
    </source>
</evidence>
<sequence length="500" mass="53571">MYILRPDQFGTPQPRDFRVHSYGGPTQANLVLETLQLGSRRLQDAAAIAEEQGHALAGMGEELLGTAAGCVPHWRVPIFCARLGVSTAQMLTGSRAMEETSEAVERAHESYRDTESLVVHWLGAARHLGQYPAVYPHVLHPEGDRAVADAWARTAAVNLGHSGVLLFTALARRRPALRASSEAGGLVAQAALEKVRRSSRASSQSLDPGARRLAPRRSAQVADYLEAHAEVARHGDFSISSTARSGTRVHRVHIPGLELPEGLAEMDLQDLAEGELDLSAGRGLNSLADAVTNDSSHLQGVIEEALQRSGAQPGDELVISGYSQGGLHALNIAAGGVLARKYRITDVVTVGAPGREGPISPGVRTTSFQDVNDPVPRLMGEQSQLSASRVEIRYEHQAPQGEPGGIFGQSHGYDHNTEAIRRLEADPAAHLDAGAQEHLQELTQQVRGEHRATVYSTQWDAQGTREVEEAVAELAAKLQPGEGELGLGVEGAQDEPVQQR</sequence>
<evidence type="ECO:0000313" key="2">
    <source>
        <dbReference type="EMBL" id="MBE1524786.1"/>
    </source>
</evidence>
<dbReference type="EMBL" id="JADBED010000001">
    <property type="protein sequence ID" value="MBE1524786.1"/>
    <property type="molecule type" value="Genomic_DNA"/>
</dbReference>
<dbReference type="Proteomes" id="UP000643525">
    <property type="component" value="Unassembled WGS sequence"/>
</dbReference>
<name>A0ABR9JG27_9MICC</name>
<comment type="caution">
    <text evidence="2">The sequence shown here is derived from an EMBL/GenBank/DDBJ whole genome shotgun (WGS) entry which is preliminary data.</text>
</comment>
<feature type="region of interest" description="Disordered" evidence="1">
    <location>
        <begin position="479"/>
        <end position="500"/>
    </location>
</feature>
<gene>
    <name evidence="2" type="ORF">H4W27_001904</name>
</gene>
<dbReference type="RefSeq" id="WP_192595751.1">
    <property type="nucleotide sequence ID" value="NZ_BAAALJ010000003.1"/>
</dbReference>
<accession>A0ABR9JG27</accession>
<evidence type="ECO:0000256" key="1">
    <source>
        <dbReference type="SAM" id="MobiDB-lite"/>
    </source>
</evidence>
<evidence type="ECO:0000313" key="3">
    <source>
        <dbReference type="Proteomes" id="UP000643525"/>
    </source>
</evidence>
<organism evidence="2 3">
    <name type="scientific">Nesterenkonia lutea</name>
    <dbReference type="NCBI Taxonomy" id="272919"/>
    <lineage>
        <taxon>Bacteria</taxon>
        <taxon>Bacillati</taxon>
        <taxon>Actinomycetota</taxon>
        <taxon>Actinomycetes</taxon>
        <taxon>Micrococcales</taxon>
        <taxon>Micrococcaceae</taxon>
        <taxon>Nesterenkonia</taxon>
    </lineage>
</organism>
<feature type="region of interest" description="Disordered" evidence="1">
    <location>
        <begin position="355"/>
        <end position="375"/>
    </location>
</feature>
<dbReference type="Gene3D" id="3.40.50.1820">
    <property type="entry name" value="alpha/beta hydrolase"/>
    <property type="match status" value="1"/>
</dbReference>
<protein>
    <recommendedName>
        <fullName evidence="4">Fungal lipase-like domain-containing protein</fullName>
    </recommendedName>
</protein>
<dbReference type="InterPro" id="IPR029058">
    <property type="entry name" value="AB_hydrolase_fold"/>
</dbReference>